<keyword evidence="1" id="KW-0092">Biotin</keyword>
<accession>A0A7W2ASE1</accession>
<dbReference type="InterPro" id="IPR050709">
    <property type="entry name" value="Biotin_Carboxyl_Carrier/Decarb"/>
</dbReference>
<dbReference type="InterPro" id="IPR001882">
    <property type="entry name" value="Biotin_BS"/>
</dbReference>
<feature type="domain" description="Lipoyl-binding" evidence="3">
    <location>
        <begin position="53"/>
        <end position="128"/>
    </location>
</feature>
<reference evidence="4 5" key="1">
    <citation type="submission" date="2020-07" db="EMBL/GenBank/DDBJ databases">
        <title>Thermoactinomyces phylogeny.</title>
        <authorList>
            <person name="Dunlap C."/>
        </authorList>
    </citation>
    <scope>NUCLEOTIDE SEQUENCE [LARGE SCALE GENOMIC DNA]</scope>
    <source>
        <strain evidence="4 5">AMNI-1</strain>
    </source>
</reference>
<keyword evidence="5" id="KW-1185">Reference proteome</keyword>
<dbReference type="Gene3D" id="2.40.50.100">
    <property type="match status" value="1"/>
</dbReference>
<dbReference type="PANTHER" id="PTHR45266:SF3">
    <property type="entry name" value="OXALOACETATE DECARBOXYLASE ALPHA CHAIN"/>
    <property type="match status" value="1"/>
</dbReference>
<sequence>MRRFRVNVDGQFFEVEVEEITADAAAPVKTAVNPASPVTASAAPKQEVAPSKPATNGNSNGIYAPMPGNILSVKVKEGEQVKAGQVLMVLEAMKMENEIVAPKDGVIDKIYTAAGQSVSTNDPLIAMA</sequence>
<name>A0A7W2ASE1_9BACL</name>
<dbReference type="Proteomes" id="UP000538292">
    <property type="component" value="Unassembled WGS sequence"/>
</dbReference>
<dbReference type="PROSITE" id="PS00188">
    <property type="entry name" value="BIOTIN"/>
    <property type="match status" value="1"/>
</dbReference>
<dbReference type="PROSITE" id="PS50968">
    <property type="entry name" value="BIOTINYL_LIPOYL"/>
    <property type="match status" value="1"/>
</dbReference>
<dbReference type="InterPro" id="IPR000089">
    <property type="entry name" value="Biotin_lipoyl"/>
</dbReference>
<evidence type="ECO:0000256" key="1">
    <source>
        <dbReference type="ARBA" id="ARBA00023267"/>
    </source>
</evidence>
<dbReference type="Pfam" id="PF00364">
    <property type="entry name" value="Biotin_lipoyl"/>
    <property type="match status" value="1"/>
</dbReference>
<dbReference type="CDD" id="cd06850">
    <property type="entry name" value="biotinyl_domain"/>
    <property type="match status" value="1"/>
</dbReference>
<dbReference type="EMBL" id="JACEOL010000047">
    <property type="protein sequence ID" value="MBA4603322.1"/>
    <property type="molecule type" value="Genomic_DNA"/>
</dbReference>
<proteinExistence type="predicted"/>
<dbReference type="PANTHER" id="PTHR45266">
    <property type="entry name" value="OXALOACETATE DECARBOXYLASE ALPHA CHAIN"/>
    <property type="match status" value="1"/>
</dbReference>
<evidence type="ECO:0000256" key="2">
    <source>
        <dbReference type="SAM" id="MobiDB-lite"/>
    </source>
</evidence>
<dbReference type="InterPro" id="IPR011053">
    <property type="entry name" value="Single_hybrid_motif"/>
</dbReference>
<dbReference type="AlphaFoldDB" id="A0A7W2ASE1"/>
<evidence type="ECO:0000313" key="4">
    <source>
        <dbReference type="EMBL" id="MBA4603322.1"/>
    </source>
</evidence>
<protein>
    <submittedName>
        <fullName evidence="4">Biotin/lipoyl-binding protein</fullName>
    </submittedName>
</protein>
<evidence type="ECO:0000259" key="3">
    <source>
        <dbReference type="PROSITE" id="PS50968"/>
    </source>
</evidence>
<organism evidence="4 5">
    <name type="scientific">Thermoactinomyces mirandus</name>
    <dbReference type="NCBI Taxonomy" id="2756294"/>
    <lineage>
        <taxon>Bacteria</taxon>
        <taxon>Bacillati</taxon>
        <taxon>Bacillota</taxon>
        <taxon>Bacilli</taxon>
        <taxon>Bacillales</taxon>
        <taxon>Thermoactinomycetaceae</taxon>
        <taxon>Thermoactinomyces</taxon>
    </lineage>
</organism>
<dbReference type="FunFam" id="2.40.50.100:FF:000003">
    <property type="entry name" value="Acetyl-CoA carboxylase biotin carboxyl carrier protein"/>
    <property type="match status" value="1"/>
</dbReference>
<dbReference type="SUPFAM" id="SSF51230">
    <property type="entry name" value="Single hybrid motif"/>
    <property type="match status" value="1"/>
</dbReference>
<comment type="caution">
    <text evidence="4">The sequence shown here is derived from an EMBL/GenBank/DDBJ whole genome shotgun (WGS) entry which is preliminary data.</text>
</comment>
<feature type="region of interest" description="Disordered" evidence="2">
    <location>
        <begin position="34"/>
        <end position="61"/>
    </location>
</feature>
<gene>
    <name evidence="4" type="ORF">H2C83_13530</name>
</gene>
<evidence type="ECO:0000313" key="5">
    <source>
        <dbReference type="Proteomes" id="UP000538292"/>
    </source>
</evidence>
<dbReference type="RefSeq" id="WP_181741752.1">
    <property type="nucleotide sequence ID" value="NZ_JACEOL010000047.1"/>
</dbReference>